<protein>
    <submittedName>
        <fullName evidence="2">Uncharacterized protein</fullName>
    </submittedName>
</protein>
<keyword evidence="1" id="KW-0812">Transmembrane</keyword>
<comment type="caution">
    <text evidence="2">The sequence shown here is derived from an EMBL/GenBank/DDBJ whole genome shotgun (WGS) entry which is preliminary data.</text>
</comment>
<dbReference type="Gene3D" id="3.10.120.10">
    <property type="entry name" value="Cytochrome b5-like heme/steroid binding domain"/>
    <property type="match status" value="1"/>
</dbReference>
<keyword evidence="1" id="KW-1133">Transmembrane helix</keyword>
<dbReference type="AlphaFoldDB" id="A0A9D4VEC9"/>
<keyword evidence="3" id="KW-1185">Reference proteome</keyword>
<dbReference type="SUPFAM" id="SSF55856">
    <property type="entry name" value="Cytochrome b5-like heme/steroid binding domain"/>
    <property type="match status" value="1"/>
</dbReference>
<dbReference type="InterPro" id="IPR036400">
    <property type="entry name" value="Cyt_B5-like_heme/steroid_sf"/>
</dbReference>
<proteinExistence type="predicted"/>
<evidence type="ECO:0000313" key="2">
    <source>
        <dbReference type="EMBL" id="KAI5084722.1"/>
    </source>
</evidence>
<dbReference type="Proteomes" id="UP000886520">
    <property type="component" value="Chromosome 1"/>
</dbReference>
<organism evidence="2 3">
    <name type="scientific">Adiantum capillus-veneris</name>
    <name type="common">Maidenhair fern</name>
    <dbReference type="NCBI Taxonomy" id="13818"/>
    <lineage>
        <taxon>Eukaryota</taxon>
        <taxon>Viridiplantae</taxon>
        <taxon>Streptophyta</taxon>
        <taxon>Embryophyta</taxon>
        <taxon>Tracheophyta</taxon>
        <taxon>Polypodiopsida</taxon>
        <taxon>Polypodiidae</taxon>
        <taxon>Polypodiales</taxon>
        <taxon>Pteridineae</taxon>
        <taxon>Pteridaceae</taxon>
        <taxon>Vittarioideae</taxon>
        <taxon>Adiantum</taxon>
    </lineage>
</organism>
<evidence type="ECO:0000313" key="3">
    <source>
        <dbReference type="Proteomes" id="UP000886520"/>
    </source>
</evidence>
<evidence type="ECO:0000256" key="1">
    <source>
        <dbReference type="SAM" id="Phobius"/>
    </source>
</evidence>
<name>A0A9D4VEC9_ADICA</name>
<reference evidence="2" key="1">
    <citation type="submission" date="2021-01" db="EMBL/GenBank/DDBJ databases">
        <title>Adiantum capillus-veneris genome.</title>
        <authorList>
            <person name="Fang Y."/>
            <person name="Liao Q."/>
        </authorList>
    </citation>
    <scope>NUCLEOTIDE SEQUENCE</scope>
    <source>
        <strain evidence="2">H3</strain>
        <tissue evidence="2">Leaf</tissue>
    </source>
</reference>
<sequence length="178" mass="19713">MLDSSNYKKIMVFHVLAKLYGVVLEQELSSYAESKGGSAQAGDSPDPFRPPLLLPLHRYRGFGTARHFRWADFPGEKRRMVSLLMVIVGTFLFAATLAAFFLFPRKSNGPDQGLTKSTTSKGRPQIFTASEVSKHNKANDCWIIIKNKGAGALEAPGAGKTVKTLGASDMRKWRLIYF</sequence>
<dbReference type="EMBL" id="JABFUD020000001">
    <property type="protein sequence ID" value="KAI5084722.1"/>
    <property type="molecule type" value="Genomic_DNA"/>
</dbReference>
<gene>
    <name evidence="2" type="ORF">GOP47_0000891</name>
</gene>
<keyword evidence="1" id="KW-0472">Membrane</keyword>
<feature type="transmembrane region" description="Helical" evidence="1">
    <location>
        <begin position="83"/>
        <end position="103"/>
    </location>
</feature>
<dbReference type="OrthoDB" id="1421278at2759"/>
<accession>A0A9D4VEC9</accession>